<dbReference type="SMART" id="SM00740">
    <property type="entry name" value="PASTA"/>
    <property type="match status" value="4"/>
</dbReference>
<feature type="domain" description="PASTA" evidence="13">
    <location>
        <begin position="545"/>
        <end position="610"/>
    </location>
</feature>
<evidence type="ECO:0000256" key="9">
    <source>
        <dbReference type="PROSITE-ProRule" id="PRU10141"/>
    </source>
</evidence>
<comment type="catalytic activity">
    <reaction evidence="8">
        <text>L-seryl-[protein] + ATP = O-phospho-L-seryl-[protein] + ADP + H(+)</text>
        <dbReference type="Rhea" id="RHEA:17989"/>
        <dbReference type="Rhea" id="RHEA-COMP:9863"/>
        <dbReference type="Rhea" id="RHEA-COMP:11604"/>
        <dbReference type="ChEBI" id="CHEBI:15378"/>
        <dbReference type="ChEBI" id="CHEBI:29999"/>
        <dbReference type="ChEBI" id="CHEBI:30616"/>
        <dbReference type="ChEBI" id="CHEBI:83421"/>
        <dbReference type="ChEBI" id="CHEBI:456216"/>
        <dbReference type="EC" id="2.7.11.1"/>
    </reaction>
</comment>
<evidence type="ECO:0000256" key="2">
    <source>
        <dbReference type="ARBA" id="ARBA00022527"/>
    </source>
</evidence>
<organism evidence="14">
    <name type="scientific">uncultured Rubrobacteraceae bacterium</name>
    <dbReference type="NCBI Taxonomy" id="349277"/>
    <lineage>
        <taxon>Bacteria</taxon>
        <taxon>Bacillati</taxon>
        <taxon>Actinomycetota</taxon>
        <taxon>Rubrobacteria</taxon>
        <taxon>Rubrobacterales</taxon>
        <taxon>Rubrobacteraceae</taxon>
        <taxon>environmental samples</taxon>
    </lineage>
</organism>
<accession>A0A6J4PRG0</accession>
<feature type="domain" description="PASTA" evidence="13">
    <location>
        <begin position="477"/>
        <end position="544"/>
    </location>
</feature>
<proteinExistence type="predicted"/>
<evidence type="ECO:0000256" key="7">
    <source>
        <dbReference type="ARBA" id="ARBA00047899"/>
    </source>
</evidence>
<dbReference type="SMART" id="SM00220">
    <property type="entry name" value="S_TKc"/>
    <property type="match status" value="1"/>
</dbReference>
<evidence type="ECO:0000259" key="13">
    <source>
        <dbReference type="PROSITE" id="PS51178"/>
    </source>
</evidence>
<sequence length="720" mass="75248">MQQLVDNRYRLRQPLGSGGMAEVFLAHDDVLDRDVALKVMSGRYAGDDEFVERFRREAQSAAALSHPNIVSIFDRGVSDDGTYYIAMEYLSGGTLKDRILKRGALSPRTAAAVALQIAEALRAAHERDVIHRDIKPHNILITGSGDVKVTDFGIARAASSSTMTRTGHILGTAHYISPEQAMGEPVGPASDLYSLGVVLYEMLTGEMPFDADTPLGIAMKHVNGHLVPPQVLDPEIPDGINAVTVRLLAKNPEDRYASDAELIEDLERVVAGLDPSGATIEMATGVLPAATTRIATPPPPRSVRPNKRKRRAAPLILAFLGLLLLVPLAWAGYNFLGNQPTEEAPPPAMISVPGLVGMDVDAAEDEFGDDFEIETTAEVEDEEPVGTILSQDPESGEAREGSTISVEVVGTQVADVPGVVGDGRAAAEGALRDAGFEVSTEERESSFEQEGRVMQQDPEGGESIERGSEVTITVGTGPDTVPVPDVTGVSAAQAGRILEESGLVLGNVVEDYSASVPVDSIISQDPGEGESLEPGEAVAVTVSLGVEQVEVPEVYGVSVEEAQAILSGVGINSNPIEVPGDEAAGTALSTEPGVGALVDPGSTLPLYYSAGPPEPTIASPEPEASAPPEEEQDEASQENIPQENIPQENIPQENIPQENIPQENAPPSVQENVRENENVPDNSGRGNGGGRGNRGSGGNGGGGGNGGAGRSDDNGGGGND</sequence>
<dbReference type="PANTHER" id="PTHR43289">
    <property type="entry name" value="MITOGEN-ACTIVATED PROTEIN KINASE KINASE KINASE 20-RELATED"/>
    <property type="match status" value="1"/>
</dbReference>
<dbReference type="InterPro" id="IPR005543">
    <property type="entry name" value="PASTA_dom"/>
</dbReference>
<keyword evidence="3" id="KW-0808">Transferase</keyword>
<keyword evidence="4 9" id="KW-0547">Nucleotide-binding</keyword>
<dbReference type="EC" id="2.7.11.1" evidence="1"/>
<dbReference type="Gene3D" id="3.30.10.20">
    <property type="match status" value="4"/>
</dbReference>
<feature type="domain" description="PASTA" evidence="13">
    <location>
        <begin position="410"/>
        <end position="476"/>
    </location>
</feature>
<dbReference type="InterPro" id="IPR000719">
    <property type="entry name" value="Prot_kinase_dom"/>
</dbReference>
<comment type="catalytic activity">
    <reaction evidence="7">
        <text>L-threonyl-[protein] + ATP = O-phospho-L-threonyl-[protein] + ADP + H(+)</text>
        <dbReference type="Rhea" id="RHEA:46608"/>
        <dbReference type="Rhea" id="RHEA-COMP:11060"/>
        <dbReference type="Rhea" id="RHEA-COMP:11605"/>
        <dbReference type="ChEBI" id="CHEBI:15378"/>
        <dbReference type="ChEBI" id="CHEBI:30013"/>
        <dbReference type="ChEBI" id="CHEBI:30616"/>
        <dbReference type="ChEBI" id="CHEBI:61977"/>
        <dbReference type="ChEBI" id="CHEBI:456216"/>
        <dbReference type="EC" id="2.7.11.1"/>
    </reaction>
</comment>
<reference evidence="14" key="1">
    <citation type="submission" date="2020-02" db="EMBL/GenBank/DDBJ databases">
        <authorList>
            <person name="Meier V. D."/>
        </authorList>
    </citation>
    <scope>NUCLEOTIDE SEQUENCE</scope>
    <source>
        <strain evidence="14">AVDCRST_MAG01</strain>
    </source>
</reference>
<dbReference type="AlphaFoldDB" id="A0A6J4PRG0"/>
<keyword evidence="2 14" id="KW-0723">Serine/threonine-protein kinase</keyword>
<evidence type="ECO:0000256" key="3">
    <source>
        <dbReference type="ARBA" id="ARBA00022679"/>
    </source>
</evidence>
<feature type="domain" description="Protein kinase" evidence="12">
    <location>
        <begin position="9"/>
        <end position="270"/>
    </location>
</feature>
<dbReference type="CDD" id="cd14014">
    <property type="entry name" value="STKc_PknB_like"/>
    <property type="match status" value="1"/>
</dbReference>
<dbReference type="Pfam" id="PF03793">
    <property type="entry name" value="PASTA"/>
    <property type="match status" value="4"/>
</dbReference>
<keyword evidence="11" id="KW-0472">Membrane</keyword>
<feature type="binding site" evidence="9">
    <location>
        <position position="38"/>
    </location>
    <ligand>
        <name>ATP</name>
        <dbReference type="ChEBI" id="CHEBI:30616"/>
    </ligand>
</feature>
<feature type="compositionally biased region" description="Low complexity" evidence="10">
    <location>
        <begin position="616"/>
        <end position="627"/>
    </location>
</feature>
<dbReference type="CDD" id="cd06577">
    <property type="entry name" value="PASTA_pknB"/>
    <property type="match status" value="4"/>
</dbReference>
<dbReference type="InterPro" id="IPR008271">
    <property type="entry name" value="Ser/Thr_kinase_AS"/>
</dbReference>
<dbReference type="InterPro" id="IPR017441">
    <property type="entry name" value="Protein_kinase_ATP_BS"/>
</dbReference>
<keyword evidence="11" id="KW-0812">Transmembrane</keyword>
<dbReference type="InterPro" id="IPR011009">
    <property type="entry name" value="Kinase-like_dom_sf"/>
</dbReference>
<dbReference type="PROSITE" id="PS00107">
    <property type="entry name" value="PROTEIN_KINASE_ATP"/>
    <property type="match status" value="1"/>
</dbReference>
<evidence type="ECO:0000256" key="11">
    <source>
        <dbReference type="SAM" id="Phobius"/>
    </source>
</evidence>
<dbReference type="FunFam" id="1.10.510.10:FF:000021">
    <property type="entry name" value="Serine/threonine protein kinase"/>
    <property type="match status" value="1"/>
</dbReference>
<dbReference type="Gene3D" id="1.10.510.10">
    <property type="entry name" value="Transferase(Phosphotransferase) domain 1"/>
    <property type="match status" value="1"/>
</dbReference>
<evidence type="ECO:0000256" key="4">
    <source>
        <dbReference type="ARBA" id="ARBA00022741"/>
    </source>
</evidence>
<dbReference type="Pfam" id="PF00069">
    <property type="entry name" value="Pkinase"/>
    <property type="match status" value="1"/>
</dbReference>
<feature type="domain" description="PASTA" evidence="13">
    <location>
        <begin position="344"/>
        <end position="409"/>
    </location>
</feature>
<dbReference type="EMBL" id="CADCUW010000336">
    <property type="protein sequence ID" value="CAA9423895.1"/>
    <property type="molecule type" value="Genomic_DNA"/>
</dbReference>
<evidence type="ECO:0000256" key="8">
    <source>
        <dbReference type="ARBA" id="ARBA00048679"/>
    </source>
</evidence>
<feature type="compositionally biased region" description="Gly residues" evidence="10">
    <location>
        <begin position="685"/>
        <end position="720"/>
    </location>
</feature>
<dbReference type="Gene3D" id="3.30.200.20">
    <property type="entry name" value="Phosphorylase Kinase, domain 1"/>
    <property type="match status" value="1"/>
</dbReference>
<dbReference type="SUPFAM" id="SSF56112">
    <property type="entry name" value="Protein kinase-like (PK-like)"/>
    <property type="match status" value="1"/>
</dbReference>
<feature type="region of interest" description="Disordered" evidence="10">
    <location>
        <begin position="605"/>
        <end position="720"/>
    </location>
</feature>
<evidence type="ECO:0000259" key="12">
    <source>
        <dbReference type="PROSITE" id="PS50011"/>
    </source>
</evidence>
<feature type="transmembrane region" description="Helical" evidence="11">
    <location>
        <begin position="312"/>
        <end position="333"/>
    </location>
</feature>
<feature type="compositionally biased region" description="Basic and acidic residues" evidence="10">
    <location>
        <begin position="435"/>
        <end position="451"/>
    </location>
</feature>
<evidence type="ECO:0000256" key="10">
    <source>
        <dbReference type="SAM" id="MobiDB-lite"/>
    </source>
</evidence>
<dbReference type="PANTHER" id="PTHR43289:SF34">
    <property type="entry name" value="SERINE_THREONINE-PROTEIN KINASE YBDM-RELATED"/>
    <property type="match status" value="1"/>
</dbReference>
<feature type="region of interest" description="Disordered" evidence="10">
    <location>
        <begin position="435"/>
        <end position="463"/>
    </location>
</feature>
<gene>
    <name evidence="14" type="ORF">AVDCRST_MAG01-01-2455</name>
</gene>
<dbReference type="PROSITE" id="PS00108">
    <property type="entry name" value="PROTEIN_KINASE_ST"/>
    <property type="match status" value="1"/>
</dbReference>
<dbReference type="FunFam" id="3.30.200.20:FF:000035">
    <property type="entry name" value="Serine/threonine protein kinase Stk1"/>
    <property type="match status" value="1"/>
</dbReference>
<keyword evidence="11" id="KW-1133">Transmembrane helix</keyword>
<keyword evidence="5 14" id="KW-0418">Kinase</keyword>
<evidence type="ECO:0000313" key="14">
    <source>
        <dbReference type="EMBL" id="CAA9423895.1"/>
    </source>
</evidence>
<dbReference type="PROSITE" id="PS51178">
    <property type="entry name" value="PASTA"/>
    <property type="match status" value="4"/>
</dbReference>
<protein>
    <recommendedName>
        <fullName evidence="1">non-specific serine/threonine protein kinase</fullName>
        <ecNumber evidence="1">2.7.11.1</ecNumber>
    </recommendedName>
</protein>
<dbReference type="GO" id="GO:0004674">
    <property type="term" value="F:protein serine/threonine kinase activity"/>
    <property type="evidence" value="ECO:0007669"/>
    <property type="project" value="UniProtKB-KW"/>
</dbReference>
<evidence type="ECO:0000256" key="5">
    <source>
        <dbReference type="ARBA" id="ARBA00022777"/>
    </source>
</evidence>
<evidence type="ECO:0000256" key="6">
    <source>
        <dbReference type="ARBA" id="ARBA00022840"/>
    </source>
</evidence>
<feature type="compositionally biased region" description="Polar residues" evidence="10">
    <location>
        <begin position="639"/>
        <end position="671"/>
    </location>
</feature>
<dbReference type="GO" id="GO:0005524">
    <property type="term" value="F:ATP binding"/>
    <property type="evidence" value="ECO:0007669"/>
    <property type="project" value="UniProtKB-UniRule"/>
</dbReference>
<dbReference type="PROSITE" id="PS50011">
    <property type="entry name" value="PROTEIN_KINASE_DOM"/>
    <property type="match status" value="1"/>
</dbReference>
<keyword evidence="6 9" id="KW-0067">ATP-binding</keyword>
<name>A0A6J4PRG0_9ACTN</name>
<dbReference type="GO" id="GO:0045717">
    <property type="term" value="P:negative regulation of fatty acid biosynthetic process"/>
    <property type="evidence" value="ECO:0007669"/>
    <property type="project" value="UniProtKB-ARBA"/>
</dbReference>
<evidence type="ECO:0000256" key="1">
    <source>
        <dbReference type="ARBA" id="ARBA00012513"/>
    </source>
</evidence>